<dbReference type="InterPro" id="IPR039034">
    <property type="entry name" value="INPP4"/>
</dbReference>
<keyword evidence="1" id="KW-0378">Hydrolase</keyword>
<keyword evidence="2" id="KW-0443">Lipid metabolism</keyword>
<dbReference type="OrthoDB" id="8947664at2759"/>
<dbReference type="PANTHER" id="PTHR12187:SF3">
    <property type="entry name" value="INOSITOL POLYPHOSPHATE 4-PHOSPHATASE TYPE II"/>
    <property type="match status" value="1"/>
</dbReference>
<dbReference type="Proteomes" id="UP000319801">
    <property type="component" value="Unassembled WGS sequence"/>
</dbReference>
<evidence type="ECO:0000256" key="1">
    <source>
        <dbReference type="ARBA" id="ARBA00022801"/>
    </source>
</evidence>
<dbReference type="GO" id="GO:0016316">
    <property type="term" value="F:phosphatidylinositol-3,4-bisphosphate 4-phosphatase activity"/>
    <property type="evidence" value="ECO:0007669"/>
    <property type="project" value="InterPro"/>
</dbReference>
<dbReference type="GO" id="GO:0005737">
    <property type="term" value="C:cytoplasm"/>
    <property type="evidence" value="ECO:0007669"/>
    <property type="project" value="TreeGrafter"/>
</dbReference>
<evidence type="ECO:0000313" key="4">
    <source>
        <dbReference type="Proteomes" id="UP000319801"/>
    </source>
</evidence>
<dbReference type="PANTHER" id="PTHR12187">
    <property type="entry name" value="AGAP000124-PA"/>
    <property type="match status" value="1"/>
</dbReference>
<dbReference type="EMBL" id="VCAZ01000006">
    <property type="protein sequence ID" value="TSK22482.1"/>
    <property type="molecule type" value="Genomic_DNA"/>
</dbReference>
<reference evidence="3 4" key="1">
    <citation type="journal article" date="2019" name="Genome Biol. Evol.">
        <title>Whole-Genome Sequencing of the Giant Devil Catfish, Bagarius yarrelli.</title>
        <authorList>
            <person name="Jiang W."/>
            <person name="Lv Y."/>
            <person name="Cheng L."/>
            <person name="Yang K."/>
            <person name="Chao B."/>
            <person name="Wang X."/>
            <person name="Li Y."/>
            <person name="Pan X."/>
            <person name="You X."/>
            <person name="Zhang Y."/>
            <person name="Yang J."/>
            <person name="Li J."/>
            <person name="Zhang X."/>
            <person name="Liu S."/>
            <person name="Sun C."/>
            <person name="Yang J."/>
            <person name="Shi Q."/>
        </authorList>
    </citation>
    <scope>NUCLEOTIDE SEQUENCE [LARGE SCALE GENOMIC DNA]</scope>
    <source>
        <strain evidence="3">JWS20170419001</strain>
        <tissue evidence="3">Muscle</tissue>
    </source>
</reference>
<protein>
    <submittedName>
        <fullName evidence="3">Type II inositol 3,4-bisphosphate 4-phosphatase</fullName>
    </submittedName>
</protein>
<evidence type="ECO:0000256" key="2">
    <source>
        <dbReference type="ARBA" id="ARBA00023098"/>
    </source>
</evidence>
<dbReference type="AlphaFoldDB" id="A0A556TMA3"/>
<name>A0A556TMA3_BAGYA</name>
<comment type="caution">
    <text evidence="3">The sequence shown here is derived from an EMBL/GenBank/DDBJ whole genome shotgun (WGS) entry which is preliminary data.</text>
</comment>
<keyword evidence="4" id="KW-1185">Reference proteome</keyword>
<gene>
    <name evidence="3" type="ORF">Baya_1840</name>
</gene>
<evidence type="ECO:0000313" key="3">
    <source>
        <dbReference type="EMBL" id="TSK22482.1"/>
    </source>
</evidence>
<sequence length="133" mass="14861">MGETEDGSVDHISTDAHQKCTLVCEPHGTTNDKDNGPLMNAVFKNPVCKVYRFQTTDSKWMLVREQMAECTLSFSIPIQLLRLFIQEDRHRIQELNNLAPPAKKLIGAIDRQPDSSGMLADESGPLCVVLPHD</sequence>
<accession>A0A556TMA3</accession>
<proteinExistence type="predicted"/>
<organism evidence="3 4">
    <name type="scientific">Bagarius yarrelli</name>
    <name type="common">Goonch</name>
    <name type="synonym">Bagrus yarrelli</name>
    <dbReference type="NCBI Taxonomy" id="175774"/>
    <lineage>
        <taxon>Eukaryota</taxon>
        <taxon>Metazoa</taxon>
        <taxon>Chordata</taxon>
        <taxon>Craniata</taxon>
        <taxon>Vertebrata</taxon>
        <taxon>Euteleostomi</taxon>
        <taxon>Actinopterygii</taxon>
        <taxon>Neopterygii</taxon>
        <taxon>Teleostei</taxon>
        <taxon>Ostariophysi</taxon>
        <taxon>Siluriformes</taxon>
        <taxon>Sisoridae</taxon>
        <taxon>Sisorinae</taxon>
        <taxon>Bagarius</taxon>
    </lineage>
</organism>